<proteinExistence type="predicted"/>
<name>A0A8S3U2Q7_MYTED</name>
<feature type="domain" description="MIB/HERC2" evidence="2">
    <location>
        <begin position="141"/>
        <end position="213"/>
    </location>
</feature>
<dbReference type="InterPro" id="IPR004170">
    <property type="entry name" value="WWE_dom"/>
</dbReference>
<organism evidence="3 4">
    <name type="scientific">Mytilus edulis</name>
    <name type="common">Blue mussel</name>
    <dbReference type="NCBI Taxonomy" id="6550"/>
    <lineage>
        <taxon>Eukaryota</taxon>
        <taxon>Metazoa</taxon>
        <taxon>Spiralia</taxon>
        <taxon>Lophotrochozoa</taxon>
        <taxon>Mollusca</taxon>
        <taxon>Bivalvia</taxon>
        <taxon>Autobranchia</taxon>
        <taxon>Pteriomorphia</taxon>
        <taxon>Mytilida</taxon>
        <taxon>Mytiloidea</taxon>
        <taxon>Mytilidae</taxon>
        <taxon>Mytilinae</taxon>
        <taxon>Mytilus</taxon>
    </lineage>
</organism>
<dbReference type="Proteomes" id="UP000683360">
    <property type="component" value="Unassembled WGS sequence"/>
</dbReference>
<accession>A0A8S3U2Q7</accession>
<dbReference type="InterPro" id="IPR037197">
    <property type="entry name" value="WWE_dom_sf"/>
</dbReference>
<dbReference type="SUPFAM" id="SSF117839">
    <property type="entry name" value="WWE domain"/>
    <property type="match status" value="1"/>
</dbReference>
<dbReference type="PROSITE" id="PS50918">
    <property type="entry name" value="WWE"/>
    <property type="match status" value="1"/>
</dbReference>
<evidence type="ECO:0000259" key="2">
    <source>
        <dbReference type="PROSITE" id="PS51416"/>
    </source>
</evidence>
<dbReference type="Gene3D" id="2.30.30.40">
    <property type="entry name" value="SH3 Domains"/>
    <property type="match status" value="2"/>
</dbReference>
<sequence>MTTCNWKFEVSFKLALRIIADIGNSESQSPDVIRMKISEHIDDIYDDCLDMVKEFSSSLIFSNIRGQFVELKFNTLKLGDRVRRGPYCGCGNTQDLGLAGTVVGQDRDGDVLVEWDHGLIGSYGYVDDEMEVQHIIKVNEVRTLVDEPIAVGCRVVRGKDWKYGDTDGGIGTYGTVVGTQESKKAVVRWDNKKIGVYKMGCDGLFDLKLCNSNALQNEETQKYNKTQQRLKKREIMKHHNDSNTIKSNDCDTDDYLIPIYSDVAVSAIWEYKRVSQWTKYPSGINVKIEKAYQRKKSGKIIIEMDRTTYLIHFSRMVQENVKNKTELAVRRKD</sequence>
<dbReference type="GO" id="GO:0016567">
    <property type="term" value="P:protein ubiquitination"/>
    <property type="evidence" value="ECO:0007669"/>
    <property type="project" value="InterPro"/>
</dbReference>
<protein>
    <recommendedName>
        <fullName evidence="5">RING-type E3 ubiquitin transferase</fullName>
    </recommendedName>
</protein>
<reference evidence="3" key="1">
    <citation type="submission" date="2021-03" db="EMBL/GenBank/DDBJ databases">
        <authorList>
            <person name="Bekaert M."/>
        </authorList>
    </citation>
    <scope>NUCLEOTIDE SEQUENCE</scope>
</reference>
<dbReference type="OrthoDB" id="6099326at2759"/>
<dbReference type="Pfam" id="PF06701">
    <property type="entry name" value="MIB_HERC2"/>
    <property type="match status" value="1"/>
</dbReference>
<dbReference type="PROSITE" id="PS51416">
    <property type="entry name" value="MIB_HERC2"/>
    <property type="match status" value="1"/>
</dbReference>
<evidence type="ECO:0008006" key="5">
    <source>
        <dbReference type="Google" id="ProtNLM"/>
    </source>
</evidence>
<dbReference type="AlphaFoldDB" id="A0A8S3U2Q7"/>
<dbReference type="Pfam" id="PF02825">
    <property type="entry name" value="WWE"/>
    <property type="match status" value="1"/>
</dbReference>
<evidence type="ECO:0000313" key="3">
    <source>
        <dbReference type="EMBL" id="CAG2236881.1"/>
    </source>
</evidence>
<dbReference type="InterPro" id="IPR037252">
    <property type="entry name" value="Mib_Herc2_sf"/>
</dbReference>
<keyword evidence="4" id="KW-1185">Reference proteome</keyword>
<dbReference type="SUPFAM" id="SSF159034">
    <property type="entry name" value="Mib/herc2 domain-like"/>
    <property type="match status" value="2"/>
</dbReference>
<evidence type="ECO:0000259" key="1">
    <source>
        <dbReference type="PROSITE" id="PS50918"/>
    </source>
</evidence>
<dbReference type="GO" id="GO:0046872">
    <property type="term" value="F:metal ion binding"/>
    <property type="evidence" value="ECO:0007669"/>
    <property type="project" value="InterPro"/>
</dbReference>
<evidence type="ECO:0000313" key="4">
    <source>
        <dbReference type="Proteomes" id="UP000683360"/>
    </source>
</evidence>
<dbReference type="Gene3D" id="3.30.720.50">
    <property type="match status" value="1"/>
</dbReference>
<dbReference type="GO" id="GO:0004842">
    <property type="term" value="F:ubiquitin-protein transferase activity"/>
    <property type="evidence" value="ECO:0007669"/>
    <property type="project" value="InterPro"/>
</dbReference>
<dbReference type="EMBL" id="CAJPWZ010002369">
    <property type="protein sequence ID" value="CAG2236881.1"/>
    <property type="molecule type" value="Genomic_DNA"/>
</dbReference>
<gene>
    <name evidence="3" type="ORF">MEDL_49385</name>
</gene>
<dbReference type="InterPro" id="IPR010606">
    <property type="entry name" value="Mib_Herc2"/>
</dbReference>
<comment type="caution">
    <text evidence="3">The sequence shown here is derived from an EMBL/GenBank/DDBJ whole genome shotgun (WGS) entry which is preliminary data.</text>
</comment>
<feature type="domain" description="WWE" evidence="1">
    <location>
        <begin position="255"/>
        <end position="331"/>
    </location>
</feature>